<dbReference type="RefSeq" id="WP_113822467.1">
    <property type="nucleotide sequence ID" value="NZ_QOCE01000012.1"/>
</dbReference>
<dbReference type="EMBL" id="QOCE01000012">
    <property type="protein sequence ID" value="RBW60107.1"/>
    <property type="molecule type" value="Genomic_DNA"/>
</dbReference>
<feature type="transmembrane region" description="Helical" evidence="1">
    <location>
        <begin position="157"/>
        <end position="175"/>
    </location>
</feature>
<dbReference type="CDD" id="cd07302">
    <property type="entry name" value="CHD"/>
    <property type="match status" value="1"/>
</dbReference>
<feature type="transmembrane region" description="Helical" evidence="1">
    <location>
        <begin position="43"/>
        <end position="62"/>
    </location>
</feature>
<evidence type="ECO:0000259" key="2">
    <source>
        <dbReference type="PROSITE" id="PS50125"/>
    </source>
</evidence>
<keyword evidence="1" id="KW-0472">Membrane</keyword>
<accession>A0A366X7N7</accession>
<keyword evidence="1" id="KW-0812">Transmembrane</keyword>
<gene>
    <name evidence="3" type="ORF">DS909_05155</name>
</gene>
<dbReference type="GO" id="GO:0004016">
    <property type="term" value="F:adenylate cyclase activity"/>
    <property type="evidence" value="ECO:0007669"/>
    <property type="project" value="UniProtKB-ARBA"/>
</dbReference>
<sequence length="460" mass="51649">MSDISASAPERKRLFVTQPDEPEIQNQYTEAVWERHKREGLELAVRARWIAMAIIAIFLVFINPNWDVLYYHFILALIAANGWLIRRAGRVGQSGVELLLLFLDLLIMTLGMIIPNPFSDDIRPVAMQYRFDNFQYFFIILAGGTLAYSWRTVIAIGTWTAAMWTTGWVAVWWFTKPIAGLSERSADAFAGFPDVAEFMNPNSVMPSLRVQEIIVFLLVAVTLGFSARRFNRLLMSNAGLERERANLSRYFSPNVVEQLSQNDEPLKKVRKADVAVLFIDIVGFTKFAAGRDPYAVIELLRGFHARMETEVFRHRGTLDKYLGDGLMATFGTPMPGSKDATDALACARAMVRVMEQWNLERRRLNEPEIKVGIGVHYGSAVLGDIGANRLEFAVIGNAVNVAAKLEALTRDYGVGIVMSNALREQVLREASVGLDLVSGFELHAQQSVRGVDGEMDIWTY</sequence>
<evidence type="ECO:0000256" key="1">
    <source>
        <dbReference type="SAM" id="Phobius"/>
    </source>
</evidence>
<organism evidence="3 4">
    <name type="scientific">Phaeobacter gallaeciensis</name>
    <dbReference type="NCBI Taxonomy" id="60890"/>
    <lineage>
        <taxon>Bacteria</taxon>
        <taxon>Pseudomonadati</taxon>
        <taxon>Pseudomonadota</taxon>
        <taxon>Alphaproteobacteria</taxon>
        <taxon>Rhodobacterales</taxon>
        <taxon>Roseobacteraceae</taxon>
        <taxon>Phaeobacter</taxon>
    </lineage>
</organism>
<dbReference type="PROSITE" id="PS50125">
    <property type="entry name" value="GUANYLATE_CYCLASE_2"/>
    <property type="match status" value="1"/>
</dbReference>
<dbReference type="SMART" id="SM00044">
    <property type="entry name" value="CYCc"/>
    <property type="match status" value="1"/>
</dbReference>
<feature type="transmembrane region" description="Helical" evidence="1">
    <location>
        <begin position="208"/>
        <end position="227"/>
    </location>
</feature>
<dbReference type="Gene3D" id="3.30.70.1230">
    <property type="entry name" value="Nucleotide cyclase"/>
    <property type="match status" value="1"/>
</dbReference>
<dbReference type="InterPro" id="IPR050697">
    <property type="entry name" value="Adenylyl/Guanylyl_Cyclase_3/4"/>
</dbReference>
<proteinExistence type="predicted"/>
<feature type="transmembrane region" description="Helical" evidence="1">
    <location>
        <begin position="68"/>
        <end position="84"/>
    </location>
</feature>
<reference evidence="3 4" key="1">
    <citation type="submission" date="2018-07" db="EMBL/GenBank/DDBJ databases">
        <title>Modular assembly of carbohydrate-degrading microbial communities in the ocean.</title>
        <authorList>
            <person name="Enke T.N."/>
            <person name="Datta M.S."/>
            <person name="Schwartzman J.A."/>
            <person name="Cermak N."/>
            <person name="Schmitz D.A."/>
            <person name="Barrere J."/>
            <person name="Cordero O.X."/>
        </authorList>
    </citation>
    <scope>NUCLEOTIDE SEQUENCE [LARGE SCALE GENOMIC DNA]</scope>
    <source>
        <strain evidence="3 4">C3M10</strain>
    </source>
</reference>
<dbReference type="OrthoDB" id="341967at2"/>
<dbReference type="Pfam" id="PF00211">
    <property type="entry name" value="Guanylate_cyc"/>
    <property type="match status" value="1"/>
</dbReference>
<keyword evidence="1" id="KW-1133">Transmembrane helix</keyword>
<evidence type="ECO:0000313" key="4">
    <source>
        <dbReference type="Proteomes" id="UP000252706"/>
    </source>
</evidence>
<dbReference type="PANTHER" id="PTHR43081:SF1">
    <property type="entry name" value="ADENYLATE CYCLASE, TERMINAL-DIFFERENTIATION SPECIFIC"/>
    <property type="match status" value="1"/>
</dbReference>
<protein>
    <submittedName>
        <fullName evidence="3">Adenylate/guanylate cyclase domain-containing protein</fullName>
    </submittedName>
</protein>
<comment type="caution">
    <text evidence="3">The sequence shown here is derived from an EMBL/GenBank/DDBJ whole genome shotgun (WGS) entry which is preliminary data.</text>
</comment>
<feature type="transmembrane region" description="Helical" evidence="1">
    <location>
        <begin position="134"/>
        <end position="150"/>
    </location>
</feature>
<dbReference type="AlphaFoldDB" id="A0A366X7N7"/>
<dbReference type="SUPFAM" id="SSF55073">
    <property type="entry name" value="Nucleotide cyclase"/>
    <property type="match status" value="1"/>
</dbReference>
<evidence type="ECO:0000313" key="3">
    <source>
        <dbReference type="EMBL" id="RBW60107.1"/>
    </source>
</evidence>
<dbReference type="Proteomes" id="UP000252706">
    <property type="component" value="Unassembled WGS sequence"/>
</dbReference>
<feature type="transmembrane region" description="Helical" evidence="1">
    <location>
        <begin position="96"/>
        <end position="114"/>
    </location>
</feature>
<dbReference type="InterPro" id="IPR029787">
    <property type="entry name" value="Nucleotide_cyclase"/>
</dbReference>
<feature type="domain" description="Guanylate cyclase" evidence="2">
    <location>
        <begin position="275"/>
        <end position="406"/>
    </location>
</feature>
<dbReference type="GO" id="GO:0035556">
    <property type="term" value="P:intracellular signal transduction"/>
    <property type="evidence" value="ECO:0007669"/>
    <property type="project" value="InterPro"/>
</dbReference>
<dbReference type="InterPro" id="IPR001054">
    <property type="entry name" value="A/G_cyclase"/>
</dbReference>
<dbReference type="GO" id="GO:0009190">
    <property type="term" value="P:cyclic nucleotide biosynthetic process"/>
    <property type="evidence" value="ECO:0007669"/>
    <property type="project" value="InterPro"/>
</dbReference>
<dbReference type="PANTHER" id="PTHR43081">
    <property type="entry name" value="ADENYLATE CYCLASE, TERMINAL-DIFFERENTIATION SPECIFIC-RELATED"/>
    <property type="match status" value="1"/>
</dbReference>
<name>A0A366X7N7_9RHOB</name>